<feature type="domain" description="Disease resistance protein winged helix" evidence="8">
    <location>
        <begin position="351"/>
        <end position="415"/>
    </location>
</feature>
<keyword evidence="5" id="KW-0611">Plant defense</keyword>
<dbReference type="Pfam" id="PF23559">
    <property type="entry name" value="WHD_DRP"/>
    <property type="match status" value="1"/>
</dbReference>
<dbReference type="GO" id="GO:0005524">
    <property type="term" value="F:ATP binding"/>
    <property type="evidence" value="ECO:0007669"/>
    <property type="project" value="UniProtKB-KW"/>
</dbReference>
<dbReference type="FunFam" id="1.10.8.430:FF:000003">
    <property type="entry name" value="Probable disease resistance protein At5g66910"/>
    <property type="match status" value="1"/>
</dbReference>
<proteinExistence type="inferred from homology"/>
<comment type="similarity">
    <text evidence="1">Belongs to the disease resistance NB-LRR family.</text>
</comment>
<evidence type="ECO:0000256" key="1">
    <source>
        <dbReference type="ARBA" id="ARBA00008894"/>
    </source>
</evidence>
<dbReference type="FunFam" id="3.40.50.300:FF:001091">
    <property type="entry name" value="Probable disease resistance protein At1g61300"/>
    <property type="match status" value="1"/>
</dbReference>
<dbReference type="Pfam" id="PF00931">
    <property type="entry name" value="NB-ARC"/>
    <property type="match status" value="1"/>
</dbReference>
<dbReference type="SUPFAM" id="SSF52058">
    <property type="entry name" value="L domain-like"/>
    <property type="match status" value="1"/>
</dbReference>
<evidence type="ECO:0000259" key="7">
    <source>
        <dbReference type="Pfam" id="PF00931"/>
    </source>
</evidence>
<dbReference type="Gene3D" id="3.80.10.10">
    <property type="entry name" value="Ribonuclease Inhibitor"/>
    <property type="match status" value="1"/>
</dbReference>
<sequence>MSEDVKERVEREEEEARVRRTNQVKNWLGEVQEFKGGVDQVLQEARERDRIKCLIHCLPRNCWSSYKLGKRVDQLLNEAGKLQHKKGEFSDFTSPLPRPPVPAMPMDETVGLDISLKKVWKWLTEEKQKGMIGLYGIGGIGKTTLMKRINNELRRVNHGFDVVIWVVVSKQVNEDNFRDTIRKGLNIKDESWEGWSQNDRVSNMSEKLTKKKFALLIDDVWERLDLSEIGVPRASLKNGSKVVFTTRLKQVCNQMEADETCEVQSLMPEEALTLFKKNVSKSLENCRQEIQDLSKDIAVECKGLPLALITVRRAMAGKDDPRDWRHALTTLRDKPHELASMVEKVFHILKFSYDTDELIELWIGEGLLGNTNNIYRMRDKGASILGDLKRACLLESGLYSRQPTVKMHDIIHDMATWIAHDHGQKENKLLVIENEEDMSMEMMSKWGKAEKVSLWGGLIGNINQAPPMCSQFETLFVRETNVGFMPRGLFESMMACLKVLDLSGNRNIELFPEKICDLINLRYLNISNTCIGELPKEIKNLTRLQWLLLNGIINNVLVPTGVIASLPLNVFSTWESGLEKEEEVVEELGGMQELIDLSIVVYKSSSALKIFQSLHRCIRRVKIMDCKNLTCIPISHSLKGRVNFLHLEVLHLLGCRMLVNMEITRGTGQVPNYSCFPSLVEVLVLECGFSDLSWLVHAPKLQILMVWRCYSIEKIIGDEIAGEELAASGLFSHLEFLNIGFLPELRSICDHTLFFAQGVNIKICDCPSLKKLPWDSSNARGSFSIYGDIQWWAEFEWDPTARPPDSLPRGRMMSVPEKKWHLERHSGEMKDRHFYEAKTGLLPSRAE</sequence>
<dbReference type="SUPFAM" id="SSF52540">
    <property type="entry name" value="P-loop containing nucleoside triphosphate hydrolases"/>
    <property type="match status" value="1"/>
</dbReference>
<dbReference type="InterPro" id="IPR042197">
    <property type="entry name" value="Apaf_helical"/>
</dbReference>
<reference evidence="10" key="1">
    <citation type="submission" date="2013-07" db="EMBL/GenBank/DDBJ databases">
        <title>The genome of Eucalyptus grandis.</title>
        <authorList>
            <person name="Schmutz J."/>
            <person name="Hayes R."/>
            <person name="Myburg A."/>
            <person name="Tuskan G."/>
            <person name="Grattapaglia D."/>
            <person name="Rokhsar D.S."/>
        </authorList>
    </citation>
    <scope>NUCLEOTIDE SEQUENCE</scope>
    <source>
        <tissue evidence="10">Leaf extractions</tissue>
    </source>
</reference>
<dbReference type="GO" id="GO:0006952">
    <property type="term" value="P:defense response"/>
    <property type="evidence" value="ECO:0007669"/>
    <property type="project" value="UniProtKB-KW"/>
</dbReference>
<protein>
    <submittedName>
        <fullName evidence="10">Uncharacterized protein</fullName>
    </submittedName>
</protein>
<dbReference type="AlphaFoldDB" id="A0A059BZM6"/>
<evidence type="ECO:0000259" key="9">
    <source>
        <dbReference type="Pfam" id="PF23598"/>
    </source>
</evidence>
<dbReference type="PANTHER" id="PTHR33463:SF220">
    <property type="entry name" value="NB-ARC DOMAIN-CONTAINING PROTEIN"/>
    <property type="match status" value="1"/>
</dbReference>
<feature type="domain" description="Disease resistance R13L4/SHOC-2-like LRR" evidence="9">
    <location>
        <begin position="496"/>
        <end position="740"/>
    </location>
</feature>
<dbReference type="InterPro" id="IPR032675">
    <property type="entry name" value="LRR_dom_sf"/>
</dbReference>
<dbReference type="Gene3D" id="1.10.8.430">
    <property type="entry name" value="Helical domain of apoptotic protease-activating factors"/>
    <property type="match status" value="1"/>
</dbReference>
<gene>
    <name evidence="10" type="ORF">EUGRSUZ_F04221</name>
</gene>
<accession>A0A059BZM6</accession>
<dbReference type="InterPro" id="IPR058922">
    <property type="entry name" value="WHD_DRP"/>
</dbReference>
<dbReference type="InterPro" id="IPR050905">
    <property type="entry name" value="Plant_NBS-LRR"/>
</dbReference>
<dbReference type="InterPro" id="IPR055414">
    <property type="entry name" value="LRR_R13L4/SHOC2-like"/>
</dbReference>
<dbReference type="PANTHER" id="PTHR33463">
    <property type="entry name" value="NB-ARC DOMAIN-CONTAINING PROTEIN-RELATED"/>
    <property type="match status" value="1"/>
</dbReference>
<evidence type="ECO:0000259" key="8">
    <source>
        <dbReference type="Pfam" id="PF23559"/>
    </source>
</evidence>
<keyword evidence="6" id="KW-0067">ATP-binding</keyword>
<dbReference type="PRINTS" id="PR00364">
    <property type="entry name" value="DISEASERSIST"/>
</dbReference>
<evidence type="ECO:0000256" key="6">
    <source>
        <dbReference type="ARBA" id="ARBA00022840"/>
    </source>
</evidence>
<dbReference type="Gene3D" id="3.40.50.300">
    <property type="entry name" value="P-loop containing nucleotide triphosphate hydrolases"/>
    <property type="match status" value="1"/>
</dbReference>
<evidence type="ECO:0000313" key="10">
    <source>
        <dbReference type="EMBL" id="KCW71120.1"/>
    </source>
</evidence>
<name>A0A059BZM6_EUCGR</name>
<dbReference type="STRING" id="71139.A0A059BZM6"/>
<keyword evidence="4" id="KW-0547">Nucleotide-binding</keyword>
<evidence type="ECO:0000256" key="3">
    <source>
        <dbReference type="ARBA" id="ARBA00022737"/>
    </source>
</evidence>
<dbReference type="InterPro" id="IPR027417">
    <property type="entry name" value="P-loop_NTPase"/>
</dbReference>
<evidence type="ECO:0000256" key="2">
    <source>
        <dbReference type="ARBA" id="ARBA00022614"/>
    </source>
</evidence>
<dbReference type="Pfam" id="PF23598">
    <property type="entry name" value="LRR_14"/>
    <property type="match status" value="1"/>
</dbReference>
<evidence type="ECO:0000256" key="5">
    <source>
        <dbReference type="ARBA" id="ARBA00022821"/>
    </source>
</evidence>
<keyword evidence="3" id="KW-0677">Repeat</keyword>
<organism evidence="10">
    <name type="scientific">Eucalyptus grandis</name>
    <name type="common">Flooded gum</name>
    <dbReference type="NCBI Taxonomy" id="71139"/>
    <lineage>
        <taxon>Eukaryota</taxon>
        <taxon>Viridiplantae</taxon>
        <taxon>Streptophyta</taxon>
        <taxon>Embryophyta</taxon>
        <taxon>Tracheophyta</taxon>
        <taxon>Spermatophyta</taxon>
        <taxon>Magnoliopsida</taxon>
        <taxon>eudicotyledons</taxon>
        <taxon>Gunneridae</taxon>
        <taxon>Pentapetalae</taxon>
        <taxon>rosids</taxon>
        <taxon>malvids</taxon>
        <taxon>Myrtales</taxon>
        <taxon>Myrtaceae</taxon>
        <taxon>Myrtoideae</taxon>
        <taxon>Eucalypteae</taxon>
        <taxon>Eucalyptus</taxon>
    </lineage>
</organism>
<dbReference type="EMBL" id="KK198758">
    <property type="protein sequence ID" value="KCW71120.1"/>
    <property type="molecule type" value="Genomic_DNA"/>
</dbReference>
<feature type="domain" description="NB-ARC" evidence="7">
    <location>
        <begin position="115"/>
        <end position="281"/>
    </location>
</feature>
<keyword evidence="2" id="KW-0433">Leucine-rich repeat</keyword>
<dbReference type="InterPro" id="IPR002182">
    <property type="entry name" value="NB-ARC"/>
</dbReference>
<dbReference type="OMA" id="GILAFRC"/>
<evidence type="ECO:0000256" key="4">
    <source>
        <dbReference type="ARBA" id="ARBA00022741"/>
    </source>
</evidence>
<dbReference type="InParanoid" id="A0A059BZM6"/>
<dbReference type="GO" id="GO:0043531">
    <property type="term" value="F:ADP binding"/>
    <property type="evidence" value="ECO:0007669"/>
    <property type="project" value="InterPro"/>
</dbReference>
<dbReference type="FunCoup" id="A0A059BZM6">
    <property type="interactions" value="1492"/>
</dbReference>
<dbReference type="Gramene" id="KCW71120">
    <property type="protein sequence ID" value="KCW71120"/>
    <property type="gene ID" value="EUGRSUZ_F04221"/>
</dbReference>